<feature type="region of interest" description="Disordered" evidence="1">
    <location>
        <begin position="196"/>
        <end position="223"/>
    </location>
</feature>
<dbReference type="GO" id="GO:0042393">
    <property type="term" value="F:histone binding"/>
    <property type="evidence" value="ECO:0007669"/>
    <property type="project" value="InterPro"/>
</dbReference>
<protein>
    <recommendedName>
        <fullName evidence="2">C2H2-type domain-containing protein</fullName>
    </recommendedName>
</protein>
<feature type="compositionally biased region" description="Low complexity" evidence="1">
    <location>
        <begin position="204"/>
        <end position="218"/>
    </location>
</feature>
<feature type="compositionally biased region" description="Basic and acidic residues" evidence="1">
    <location>
        <begin position="349"/>
        <end position="360"/>
    </location>
</feature>
<feature type="domain" description="C2H2-type" evidence="2">
    <location>
        <begin position="231"/>
        <end position="256"/>
    </location>
</feature>
<name>A0A2P7YZE3_9ASCO</name>
<sequence length="425" mass="48139">MLPRFERLILLDEDTDESTVSPFLNQSRVTDKNMSDEISKLKTDSTKRFKEKWEKILEKYSAIDDDLESDEIDLETGKITIDNGHLRSMAPNEIIVGGVKVNGDIWADDDSYDKAYSDQKRVQAHQERLRERFENHIRRHKEGSPLKRSDVPNDNLHNTFLSPTKRRQPQLQIDQESTGCLSLSDESDASDLYASPFQSSRMGSVPSSPLKPSSSISPTKRLRKSRPPYWYNCAFEYCSFITEEKLGYENHLLAKHADELSFIGYPVKGNEERIKSVITELCTRKLALHFPLSFDSEVQALENDTGACPLLGCGFSDSSVARLNGHIKKEHKPIVARTGFPNTASRSARHPDETLKEKKCSSSKSPTVTHEKEDSCLYEDSLANHSSLDIPSAPPFKIMEDVSCSSEEKDDKVEGYDSIDEFFND</sequence>
<evidence type="ECO:0000256" key="1">
    <source>
        <dbReference type="SAM" id="MobiDB-lite"/>
    </source>
</evidence>
<feature type="region of interest" description="Disordered" evidence="1">
    <location>
        <begin position="402"/>
        <end position="425"/>
    </location>
</feature>
<dbReference type="AlphaFoldDB" id="A0A2P7YZE3"/>
<keyword evidence="4" id="KW-1185">Reference proteome</keyword>
<dbReference type="STRING" id="418784.A0A2P7YZE3"/>
<dbReference type="GeneID" id="36564397"/>
<feature type="region of interest" description="Disordered" evidence="1">
    <location>
        <begin position="134"/>
        <end position="177"/>
    </location>
</feature>
<reference evidence="3 4" key="1">
    <citation type="submission" date="2018-03" db="EMBL/GenBank/DDBJ databases">
        <title>Candida pseudohaemulonii genome assembly and annotation.</title>
        <authorList>
            <person name="Munoz J.F."/>
            <person name="Gade L.G."/>
            <person name="Chow N.A."/>
            <person name="Litvintseva A.P."/>
            <person name="Loparev V.N."/>
            <person name="Cuomo C.A."/>
        </authorList>
    </citation>
    <scope>NUCLEOTIDE SEQUENCE [LARGE SCALE GENOMIC DNA]</scope>
    <source>
        <strain evidence="3 4">B12108</strain>
    </source>
</reference>
<evidence type="ECO:0000313" key="3">
    <source>
        <dbReference type="EMBL" id="PSK41325.1"/>
    </source>
</evidence>
<dbReference type="InterPro" id="IPR018465">
    <property type="entry name" value="Scm3/HJURP"/>
</dbReference>
<feature type="region of interest" description="Disordered" evidence="1">
    <location>
        <begin position="338"/>
        <end position="373"/>
    </location>
</feature>
<organism evidence="3 4">
    <name type="scientific">Candidozyma pseudohaemuli</name>
    <dbReference type="NCBI Taxonomy" id="418784"/>
    <lineage>
        <taxon>Eukaryota</taxon>
        <taxon>Fungi</taxon>
        <taxon>Dikarya</taxon>
        <taxon>Ascomycota</taxon>
        <taxon>Saccharomycotina</taxon>
        <taxon>Pichiomycetes</taxon>
        <taxon>Metschnikowiaceae</taxon>
        <taxon>Candidozyma</taxon>
    </lineage>
</organism>
<evidence type="ECO:0000259" key="2">
    <source>
        <dbReference type="SMART" id="SM00355"/>
    </source>
</evidence>
<dbReference type="InterPro" id="IPR009072">
    <property type="entry name" value="Histone-fold"/>
</dbReference>
<comment type="caution">
    <text evidence="3">The sequence shown here is derived from an EMBL/GenBank/DDBJ whole genome shotgun (WGS) entry which is preliminary data.</text>
</comment>
<dbReference type="InterPro" id="IPR013087">
    <property type="entry name" value="Znf_C2H2_type"/>
</dbReference>
<feature type="domain" description="C2H2-type" evidence="2">
    <location>
        <begin position="306"/>
        <end position="331"/>
    </location>
</feature>
<dbReference type="SMART" id="SM00355">
    <property type="entry name" value="ZnF_C2H2"/>
    <property type="match status" value="2"/>
</dbReference>
<dbReference type="Gene3D" id="1.10.20.10">
    <property type="entry name" value="Histone, subunit A"/>
    <property type="match status" value="1"/>
</dbReference>
<dbReference type="PANTHER" id="PTHR15992:SF5">
    <property type="entry name" value="HOLLIDAY JUNCTION RECOGNITION PROTEIN"/>
    <property type="match status" value="1"/>
</dbReference>
<dbReference type="Pfam" id="PF10384">
    <property type="entry name" value="Scm3"/>
    <property type="match status" value="1"/>
</dbReference>
<evidence type="ECO:0000313" key="4">
    <source>
        <dbReference type="Proteomes" id="UP000241107"/>
    </source>
</evidence>
<gene>
    <name evidence="3" type="ORF">C7M61_001006</name>
</gene>
<dbReference type="Proteomes" id="UP000241107">
    <property type="component" value="Unassembled WGS sequence"/>
</dbReference>
<dbReference type="OrthoDB" id="2420608at2759"/>
<dbReference type="RefSeq" id="XP_024716024.1">
    <property type="nucleotide sequence ID" value="XM_024856425.1"/>
</dbReference>
<dbReference type="GO" id="GO:0005634">
    <property type="term" value="C:nucleus"/>
    <property type="evidence" value="ECO:0007669"/>
    <property type="project" value="InterPro"/>
</dbReference>
<proteinExistence type="predicted"/>
<dbReference type="GO" id="GO:0046982">
    <property type="term" value="F:protein heterodimerization activity"/>
    <property type="evidence" value="ECO:0007669"/>
    <property type="project" value="InterPro"/>
</dbReference>
<dbReference type="VEuPathDB" id="FungiDB:C7M61_001006"/>
<accession>A0A2P7YZE3</accession>
<dbReference type="PANTHER" id="PTHR15992">
    <property type="entry name" value="HOLLIDAY JUNCTION RECOGNITION PROTEIN"/>
    <property type="match status" value="1"/>
</dbReference>
<feature type="compositionally biased region" description="Basic and acidic residues" evidence="1">
    <location>
        <begin position="406"/>
        <end position="415"/>
    </location>
</feature>
<dbReference type="EMBL" id="PYFQ01000001">
    <property type="protein sequence ID" value="PSK41325.1"/>
    <property type="molecule type" value="Genomic_DNA"/>
</dbReference>
<feature type="compositionally biased region" description="Basic and acidic residues" evidence="1">
    <location>
        <begin position="134"/>
        <end position="151"/>
    </location>
</feature>